<sequence>MRVHRGRPIIHRVAAHD</sequence>
<dbReference type="AlphaFoldDB" id="A0A1D6KYX7"/>
<reference evidence="1" key="1">
    <citation type="submission" date="2015-12" db="EMBL/GenBank/DDBJ databases">
        <title>Update maize B73 reference genome by single molecule sequencing technologies.</title>
        <authorList>
            <consortium name="Maize Genome Sequencing Project"/>
            <person name="Ware D."/>
        </authorList>
    </citation>
    <scope>NUCLEOTIDE SEQUENCE [LARGE SCALE GENOMIC DNA]</scope>
    <source>
        <tissue evidence="1">Seedling</tissue>
    </source>
</reference>
<organism evidence="1">
    <name type="scientific">Zea mays</name>
    <name type="common">Maize</name>
    <dbReference type="NCBI Taxonomy" id="4577"/>
    <lineage>
        <taxon>Eukaryota</taxon>
        <taxon>Viridiplantae</taxon>
        <taxon>Streptophyta</taxon>
        <taxon>Embryophyta</taxon>
        <taxon>Tracheophyta</taxon>
        <taxon>Spermatophyta</taxon>
        <taxon>Magnoliopsida</taxon>
        <taxon>Liliopsida</taxon>
        <taxon>Poales</taxon>
        <taxon>Poaceae</taxon>
        <taxon>PACMAD clade</taxon>
        <taxon>Panicoideae</taxon>
        <taxon>Andropogonodae</taxon>
        <taxon>Andropogoneae</taxon>
        <taxon>Tripsacinae</taxon>
        <taxon>Zea</taxon>
    </lineage>
</organism>
<dbReference type="EMBL" id="CM007647">
    <property type="protein sequence ID" value="ONM07588.1"/>
    <property type="molecule type" value="Genomic_DNA"/>
</dbReference>
<protein>
    <submittedName>
        <fullName evidence="1">Glucan endo-13-beta-glucosidase7</fullName>
    </submittedName>
</protein>
<name>A0A1D6KYX7_MAIZE</name>
<gene>
    <name evidence="1" type="ORF">ZEAMMB73_Zm00001d033423</name>
</gene>
<accession>A0A1D6KYX7</accession>
<evidence type="ECO:0000313" key="1">
    <source>
        <dbReference type="EMBL" id="ONM07588.1"/>
    </source>
</evidence>
<proteinExistence type="predicted"/>